<dbReference type="AlphaFoldDB" id="A0A069RGP5"/>
<dbReference type="GO" id="GO:0007059">
    <property type="term" value="P:chromosome segregation"/>
    <property type="evidence" value="ECO:0007669"/>
    <property type="project" value="TreeGrafter"/>
</dbReference>
<dbReference type="InterPro" id="IPR050336">
    <property type="entry name" value="Chromosome_partition/occlusion"/>
</dbReference>
<evidence type="ECO:0000259" key="1">
    <source>
        <dbReference type="SMART" id="SM00470"/>
    </source>
</evidence>
<dbReference type="Gene3D" id="3.90.1530.30">
    <property type="match status" value="1"/>
</dbReference>
<dbReference type="Proteomes" id="UP000027946">
    <property type="component" value="Unassembled WGS sequence"/>
</dbReference>
<name>A0A069RGP5_PEPLI</name>
<dbReference type="GO" id="GO:0005694">
    <property type="term" value="C:chromosome"/>
    <property type="evidence" value="ECO:0007669"/>
    <property type="project" value="TreeGrafter"/>
</dbReference>
<gene>
    <name evidence="2" type="ORF">CLIT_8c01370</name>
</gene>
<dbReference type="OrthoDB" id="1662300at2"/>
<comment type="caution">
    <text evidence="2">The sequence shown here is derived from an EMBL/GenBank/DDBJ whole genome shotgun (WGS) entry which is preliminary data.</text>
</comment>
<dbReference type="SUPFAM" id="SSF110849">
    <property type="entry name" value="ParB/Sulfiredoxin"/>
    <property type="match status" value="1"/>
</dbReference>
<evidence type="ECO:0000313" key="2">
    <source>
        <dbReference type="EMBL" id="KDR95968.1"/>
    </source>
</evidence>
<dbReference type="Pfam" id="PF02195">
    <property type="entry name" value="ParB_N"/>
    <property type="match status" value="1"/>
</dbReference>
<sequence length="294" mass="34550">MSSKSRINKGLVNEFLSATKKASPQKDNMRIRQIEGDLNIHELSIDLLINAPSDWNFYKPLNDNKMEQLIMSIMENGLLNPIIVWETEEGLRYMVLSGHNRLEAHRKIYEQTGDSKYLKIPAFIKAKDEITKEQAQEIIIDTNWVQRELTAMEKAKSILKKYAIVDRDISSRKKRKRDIICEDYGLKGRQVENYYKLNSLTEEFKGMLDESRITIKSGVKLALFDPEIQMWMFQNFRGMLDYKRISKLKSGMNKDDIEKIFEVEKEEEMVTMKVPKSLQNQIKEIIKNYHENSK</sequence>
<keyword evidence="3" id="KW-1185">Reference proteome</keyword>
<dbReference type="RefSeq" id="WP_052636001.1">
    <property type="nucleotide sequence ID" value="NZ_FSRH01000008.1"/>
</dbReference>
<reference evidence="2 3" key="1">
    <citation type="submission" date="2014-03" db="EMBL/GenBank/DDBJ databases">
        <title>Genome sequence of Clostridium litorale W6, DSM 5388.</title>
        <authorList>
            <person name="Poehlein A."/>
            <person name="Jagirdar A."/>
            <person name="Khonsari B."/>
            <person name="Chibani C.M."/>
            <person name="Gutierrez Gutierrez D.A."/>
            <person name="Davydova E."/>
            <person name="Alghaithi H.S."/>
            <person name="Nair K.P."/>
            <person name="Dhamotharan K."/>
            <person name="Chandran L."/>
            <person name="G W."/>
            <person name="Daniel R."/>
        </authorList>
    </citation>
    <scope>NUCLEOTIDE SEQUENCE [LARGE SCALE GENOMIC DNA]</scope>
    <source>
        <strain evidence="2 3">W6</strain>
    </source>
</reference>
<protein>
    <submittedName>
        <fullName evidence="2">ParB-like protein</fullName>
    </submittedName>
</protein>
<accession>A0A069RGP5</accession>
<dbReference type="Gene3D" id="1.10.10.2830">
    <property type="match status" value="1"/>
</dbReference>
<dbReference type="PANTHER" id="PTHR33375">
    <property type="entry name" value="CHROMOSOME-PARTITIONING PROTEIN PARB-RELATED"/>
    <property type="match status" value="1"/>
</dbReference>
<dbReference type="eggNOG" id="COG1475">
    <property type="taxonomic scope" value="Bacteria"/>
</dbReference>
<dbReference type="STRING" id="1121324.CLIT_8c01370"/>
<feature type="domain" description="ParB-like N-terminal" evidence="1">
    <location>
        <begin position="41"/>
        <end position="144"/>
    </location>
</feature>
<evidence type="ECO:0000313" key="3">
    <source>
        <dbReference type="Proteomes" id="UP000027946"/>
    </source>
</evidence>
<dbReference type="InterPro" id="IPR036086">
    <property type="entry name" value="ParB/Sulfiredoxin_sf"/>
</dbReference>
<dbReference type="EMBL" id="JJMM01000008">
    <property type="protein sequence ID" value="KDR95968.1"/>
    <property type="molecule type" value="Genomic_DNA"/>
</dbReference>
<proteinExistence type="predicted"/>
<organism evidence="2 3">
    <name type="scientific">Peptoclostridium litorale DSM 5388</name>
    <dbReference type="NCBI Taxonomy" id="1121324"/>
    <lineage>
        <taxon>Bacteria</taxon>
        <taxon>Bacillati</taxon>
        <taxon>Bacillota</taxon>
        <taxon>Clostridia</taxon>
        <taxon>Peptostreptococcales</taxon>
        <taxon>Peptoclostridiaceae</taxon>
        <taxon>Peptoclostridium</taxon>
    </lineage>
</organism>
<dbReference type="PANTHER" id="PTHR33375:SF1">
    <property type="entry name" value="CHROMOSOME-PARTITIONING PROTEIN PARB-RELATED"/>
    <property type="match status" value="1"/>
</dbReference>
<dbReference type="SMART" id="SM00470">
    <property type="entry name" value="ParB"/>
    <property type="match status" value="1"/>
</dbReference>
<dbReference type="InterPro" id="IPR003115">
    <property type="entry name" value="ParB_N"/>
</dbReference>